<keyword evidence="3" id="KW-1185">Reference proteome</keyword>
<feature type="region of interest" description="Disordered" evidence="1">
    <location>
        <begin position="1"/>
        <end position="38"/>
    </location>
</feature>
<evidence type="ECO:0000256" key="1">
    <source>
        <dbReference type="SAM" id="MobiDB-lite"/>
    </source>
</evidence>
<sequence length="58" mass="6228">RGRGALLEQGQRRARDPRGGPGAVHQRHLGRSQGDARRLCLGGDKKGQFVLQLKAIGA</sequence>
<accession>A0AA36NFZ5</accession>
<protein>
    <submittedName>
        <fullName evidence="2">Uncharacterized protein</fullName>
    </submittedName>
</protein>
<reference evidence="2" key="1">
    <citation type="submission" date="2023-08" db="EMBL/GenBank/DDBJ databases">
        <authorList>
            <person name="Chen Y."/>
            <person name="Shah S."/>
            <person name="Dougan E. K."/>
            <person name="Thang M."/>
            <person name="Chan C."/>
        </authorList>
    </citation>
    <scope>NUCLEOTIDE SEQUENCE</scope>
</reference>
<feature type="non-terminal residue" evidence="2">
    <location>
        <position position="58"/>
    </location>
</feature>
<dbReference type="Proteomes" id="UP001178507">
    <property type="component" value="Unassembled WGS sequence"/>
</dbReference>
<dbReference type="AlphaFoldDB" id="A0AA36NFZ5"/>
<proteinExistence type="predicted"/>
<evidence type="ECO:0000313" key="3">
    <source>
        <dbReference type="Proteomes" id="UP001178507"/>
    </source>
</evidence>
<name>A0AA36NFZ5_9DINO</name>
<dbReference type="EMBL" id="CAUJNA010003561">
    <property type="protein sequence ID" value="CAJ1404929.1"/>
    <property type="molecule type" value="Genomic_DNA"/>
</dbReference>
<organism evidence="2 3">
    <name type="scientific">Effrenium voratum</name>
    <dbReference type="NCBI Taxonomy" id="2562239"/>
    <lineage>
        <taxon>Eukaryota</taxon>
        <taxon>Sar</taxon>
        <taxon>Alveolata</taxon>
        <taxon>Dinophyceae</taxon>
        <taxon>Suessiales</taxon>
        <taxon>Symbiodiniaceae</taxon>
        <taxon>Effrenium</taxon>
    </lineage>
</organism>
<evidence type="ECO:0000313" key="2">
    <source>
        <dbReference type="EMBL" id="CAJ1404929.1"/>
    </source>
</evidence>
<gene>
    <name evidence="2" type="ORF">EVOR1521_LOCUS27295</name>
</gene>
<comment type="caution">
    <text evidence="2">The sequence shown here is derived from an EMBL/GenBank/DDBJ whole genome shotgun (WGS) entry which is preliminary data.</text>
</comment>